<dbReference type="PANTHER" id="PTHR43806:SF11">
    <property type="entry name" value="CEREVISIN-RELATED"/>
    <property type="match status" value="1"/>
</dbReference>
<dbReference type="EMBL" id="CP036426">
    <property type="protein sequence ID" value="QDV36495.1"/>
    <property type="molecule type" value="Genomic_DNA"/>
</dbReference>
<feature type="active site" description="Charge relay system" evidence="5">
    <location>
        <position position="305"/>
    </location>
</feature>
<dbReference type="Proteomes" id="UP000317835">
    <property type="component" value="Chromosome"/>
</dbReference>
<dbReference type="AlphaFoldDB" id="A0A518H6R3"/>
<dbReference type="PANTHER" id="PTHR43806">
    <property type="entry name" value="PEPTIDASE S8"/>
    <property type="match status" value="1"/>
</dbReference>
<dbReference type="InterPro" id="IPR036852">
    <property type="entry name" value="Peptidase_S8/S53_dom_sf"/>
</dbReference>
<evidence type="ECO:0000256" key="5">
    <source>
        <dbReference type="PROSITE-ProRule" id="PRU01240"/>
    </source>
</evidence>
<keyword evidence="2 5" id="KW-0645">Protease</keyword>
<dbReference type="PRINTS" id="PR00723">
    <property type="entry name" value="SUBTILISIN"/>
</dbReference>
<dbReference type="Pfam" id="PF00082">
    <property type="entry name" value="Peptidase_S8"/>
    <property type="match status" value="1"/>
</dbReference>
<dbReference type="GO" id="GO:0004252">
    <property type="term" value="F:serine-type endopeptidase activity"/>
    <property type="evidence" value="ECO:0007669"/>
    <property type="project" value="UniProtKB-UniRule"/>
</dbReference>
<name>A0A518H6R3_9BACT</name>
<feature type="active site" description="Charge relay system" evidence="5">
    <location>
        <position position="89"/>
    </location>
</feature>
<dbReference type="SUPFAM" id="SSF52743">
    <property type="entry name" value="Subtilisin-like"/>
    <property type="match status" value="1"/>
</dbReference>
<dbReference type="PROSITE" id="PS51892">
    <property type="entry name" value="SUBTILASE"/>
    <property type="match status" value="1"/>
</dbReference>
<dbReference type="InterPro" id="IPR050131">
    <property type="entry name" value="Peptidase_S8_subtilisin-like"/>
</dbReference>
<feature type="compositionally biased region" description="Pro residues" evidence="7">
    <location>
        <begin position="555"/>
        <end position="567"/>
    </location>
</feature>
<sequence>MMRNRPPRHPSRPGVEAFESRCLLSTASTGGGAVVGPAAELEPILAESPPALVASSSAATTAQDAIIGASEARARFGVTGAGLTAAVIDTGVDYDHPAFGGGFGDGRVVLAGHDFGDGDADPRASQSAHGTAVAGIIASRDEQALGVAPGAEVAALRVFGDDGRGSFEAIADALQWVITNHERYKISVVNLSISDGKNYLTAPSLFAGPVVTRIIDLIDALEGLKIPVVTAAGNSYSGQQGMGFTAIVDNTISVTGSDGADAIAADAQRLGRAAGGKSATDLLAPGRQVVGPWVGTSFAPLDGTSFAAPLVTGSVLLLQELYLKRFGTLPSVDQLEGWLRDSAVPVRDAASGITIGRLDLPAAAERVPSPPAPKPTPTPPPVVVTPTPPPGGGGTTTPPSQGGQVDRPSVPVAEPPVGSGGSGSGGSGSTGGGSAPSEPPATPGGQGPSAGDPGSGSGPVAPPSGGSPEEPASEAPASEVPTQGEAPATPAPTEPEASPPPPSSPGPIASPPSPGAGEDQPPEGPASPEPSPVPPLGADLEPATPADAPSGDEPPTGPDAPVVPPVSPEVVDELFDDESAPVDLDDPSAEEAPAAPIGESEAGPGASPSPLDLLFGRGGSAPTLGVRAWSLGTPGTPALWSRAQFLRTSRATAAARLRARPEPTRAFPAASSRLISVLEARRSMR</sequence>
<dbReference type="InterPro" id="IPR000209">
    <property type="entry name" value="Peptidase_S8/S53_dom"/>
</dbReference>
<evidence type="ECO:0000256" key="6">
    <source>
        <dbReference type="RuleBase" id="RU003355"/>
    </source>
</evidence>
<evidence type="ECO:0000313" key="10">
    <source>
        <dbReference type="Proteomes" id="UP000317835"/>
    </source>
</evidence>
<feature type="domain" description="Peptidase S8/S53" evidence="8">
    <location>
        <begin position="80"/>
        <end position="343"/>
    </location>
</feature>
<dbReference type="PROSITE" id="PS00136">
    <property type="entry name" value="SUBTILASE_ASP"/>
    <property type="match status" value="1"/>
</dbReference>
<organism evidence="9 10">
    <name type="scientific">Tautonia plasticadhaerens</name>
    <dbReference type="NCBI Taxonomy" id="2527974"/>
    <lineage>
        <taxon>Bacteria</taxon>
        <taxon>Pseudomonadati</taxon>
        <taxon>Planctomycetota</taxon>
        <taxon>Planctomycetia</taxon>
        <taxon>Isosphaerales</taxon>
        <taxon>Isosphaeraceae</taxon>
        <taxon>Tautonia</taxon>
    </lineage>
</organism>
<dbReference type="KEGG" id="tpla:ElP_44210"/>
<gene>
    <name evidence="9" type="ORF">ElP_44210</name>
</gene>
<dbReference type="GO" id="GO:0006508">
    <property type="term" value="P:proteolysis"/>
    <property type="evidence" value="ECO:0007669"/>
    <property type="project" value="UniProtKB-KW"/>
</dbReference>
<feature type="compositionally biased region" description="Pro residues" evidence="7">
    <location>
        <begin position="489"/>
        <end position="514"/>
    </location>
</feature>
<feature type="active site" description="Charge relay system" evidence="5">
    <location>
        <position position="129"/>
    </location>
</feature>
<feature type="region of interest" description="Disordered" evidence="7">
    <location>
        <begin position="361"/>
        <end position="628"/>
    </location>
</feature>
<reference evidence="9 10" key="1">
    <citation type="submission" date="2019-02" db="EMBL/GenBank/DDBJ databases">
        <title>Deep-cultivation of Planctomycetes and their phenomic and genomic characterization uncovers novel biology.</title>
        <authorList>
            <person name="Wiegand S."/>
            <person name="Jogler M."/>
            <person name="Boedeker C."/>
            <person name="Pinto D."/>
            <person name="Vollmers J."/>
            <person name="Rivas-Marin E."/>
            <person name="Kohn T."/>
            <person name="Peeters S.H."/>
            <person name="Heuer A."/>
            <person name="Rast P."/>
            <person name="Oberbeckmann S."/>
            <person name="Bunk B."/>
            <person name="Jeske O."/>
            <person name="Meyerdierks A."/>
            <person name="Storesund J.E."/>
            <person name="Kallscheuer N."/>
            <person name="Luecker S."/>
            <person name="Lage O.M."/>
            <person name="Pohl T."/>
            <person name="Merkel B.J."/>
            <person name="Hornburger P."/>
            <person name="Mueller R.-W."/>
            <person name="Bruemmer F."/>
            <person name="Labrenz M."/>
            <person name="Spormann A.M."/>
            <person name="Op den Camp H."/>
            <person name="Overmann J."/>
            <person name="Amann R."/>
            <person name="Jetten M.S.M."/>
            <person name="Mascher T."/>
            <person name="Medema M.H."/>
            <person name="Devos D.P."/>
            <person name="Kaster A.-K."/>
            <person name="Ovreas L."/>
            <person name="Rohde M."/>
            <person name="Galperin M.Y."/>
            <person name="Jogler C."/>
        </authorList>
    </citation>
    <scope>NUCLEOTIDE SEQUENCE [LARGE SCALE GENOMIC DNA]</scope>
    <source>
        <strain evidence="9 10">ElP</strain>
    </source>
</reference>
<dbReference type="InterPro" id="IPR023828">
    <property type="entry name" value="Peptidase_S8_Ser-AS"/>
</dbReference>
<keyword evidence="3 5" id="KW-0378">Hydrolase</keyword>
<feature type="compositionally biased region" description="Low complexity" evidence="7">
    <location>
        <begin position="408"/>
        <end position="417"/>
    </location>
</feature>
<evidence type="ECO:0000256" key="2">
    <source>
        <dbReference type="ARBA" id="ARBA00022670"/>
    </source>
</evidence>
<dbReference type="EC" id="3.4.21.62" evidence="9"/>
<feature type="compositionally biased region" description="Gly residues" evidence="7">
    <location>
        <begin position="418"/>
        <end position="434"/>
    </location>
</feature>
<evidence type="ECO:0000313" key="9">
    <source>
        <dbReference type="EMBL" id="QDV36495.1"/>
    </source>
</evidence>
<dbReference type="RefSeq" id="WP_145272837.1">
    <property type="nucleotide sequence ID" value="NZ_CP036426.1"/>
</dbReference>
<feature type="compositionally biased region" description="Low complexity" evidence="7">
    <location>
        <begin position="590"/>
        <end position="606"/>
    </location>
</feature>
<dbReference type="InterPro" id="IPR015500">
    <property type="entry name" value="Peptidase_S8_subtilisin-rel"/>
</dbReference>
<evidence type="ECO:0000256" key="4">
    <source>
        <dbReference type="ARBA" id="ARBA00022825"/>
    </source>
</evidence>
<dbReference type="OrthoDB" id="252653at2"/>
<evidence type="ECO:0000256" key="3">
    <source>
        <dbReference type="ARBA" id="ARBA00022801"/>
    </source>
</evidence>
<proteinExistence type="inferred from homology"/>
<feature type="compositionally biased region" description="Pro residues" evidence="7">
    <location>
        <begin position="522"/>
        <end position="535"/>
    </location>
</feature>
<protein>
    <submittedName>
        <fullName evidence="9">Subtilisin BL</fullName>
        <ecNumber evidence="9">3.4.21.62</ecNumber>
    </submittedName>
</protein>
<accession>A0A518H6R3</accession>
<feature type="compositionally biased region" description="Acidic residues" evidence="7">
    <location>
        <begin position="570"/>
        <end position="589"/>
    </location>
</feature>
<comment type="similarity">
    <text evidence="1 5 6">Belongs to the peptidase S8 family.</text>
</comment>
<evidence type="ECO:0000256" key="7">
    <source>
        <dbReference type="SAM" id="MobiDB-lite"/>
    </source>
</evidence>
<dbReference type="InterPro" id="IPR022398">
    <property type="entry name" value="Peptidase_S8_His-AS"/>
</dbReference>
<feature type="compositionally biased region" description="Low complexity" evidence="7">
    <location>
        <begin position="463"/>
        <end position="488"/>
    </location>
</feature>
<evidence type="ECO:0000256" key="1">
    <source>
        <dbReference type="ARBA" id="ARBA00011073"/>
    </source>
</evidence>
<feature type="compositionally biased region" description="Pro residues" evidence="7">
    <location>
        <begin position="368"/>
        <end position="391"/>
    </location>
</feature>
<dbReference type="PROSITE" id="PS00138">
    <property type="entry name" value="SUBTILASE_SER"/>
    <property type="match status" value="1"/>
</dbReference>
<evidence type="ECO:0000259" key="8">
    <source>
        <dbReference type="Pfam" id="PF00082"/>
    </source>
</evidence>
<keyword evidence="10" id="KW-1185">Reference proteome</keyword>
<dbReference type="Gene3D" id="3.40.50.200">
    <property type="entry name" value="Peptidase S8/S53 domain"/>
    <property type="match status" value="1"/>
</dbReference>
<dbReference type="InterPro" id="IPR023827">
    <property type="entry name" value="Peptidase_S8_Asp-AS"/>
</dbReference>
<dbReference type="PROSITE" id="PS00137">
    <property type="entry name" value="SUBTILASE_HIS"/>
    <property type="match status" value="1"/>
</dbReference>
<feature type="compositionally biased region" description="Gly residues" evidence="7">
    <location>
        <begin position="444"/>
        <end position="457"/>
    </location>
</feature>
<keyword evidence="4 5" id="KW-0720">Serine protease</keyword>